<accession>A0ACB9Y316</accession>
<dbReference type="Proteomes" id="UP001056978">
    <property type="component" value="Chromosome 14"/>
</dbReference>
<protein>
    <submittedName>
        <fullName evidence="1">ER membrane protein complex subunit 7</fullName>
    </submittedName>
</protein>
<comment type="caution">
    <text evidence="1">The sequence shown here is derived from an EMBL/GenBank/DDBJ whole genome shotgun (WGS) entry which is preliminary data.</text>
</comment>
<evidence type="ECO:0000313" key="2">
    <source>
        <dbReference type="Proteomes" id="UP001056978"/>
    </source>
</evidence>
<keyword evidence="2" id="KW-1185">Reference proteome</keyword>
<sequence length="435" mass="50503">MGCSSSSQRPNSTKNINVLTSALDQKKKNDTKVKIVLLGDSGVGKSSIALYLCHGRFSDKHQVTIGAAFLQHTIELKNGASMKLHIWDTGGQERFRSMAPLYYRDAYGAVVVYDSNNIESFNSLKYWINEIKSNGSRNCCIMVVANKKDLPQKLNSEMVMKFCEEENVSFIQCSAKTGENINTLFEKIASRIYSRFKEVLYYNDPILSTVVDKKKNQQISFSEFICSLPMYKIIIKRNMKLFTSLFLTIFIYFHLIRTSRCEEDFIELHNNYVEGTVKANLNILSECTVYLDSETYMKPKSNGQFLFANVKEGMYNMFVNHPYIEFTRFQVEVKKNITKNNDKIYTVQAYELLSPFEKSNLMVTNIVFEVRRVYDFLVPKKNFYMYNLFKSPIFLIFFFFLILLSVLPQMQKMSEAENEETNQVTYKSNFLDSTK</sequence>
<proteinExistence type="predicted"/>
<name>A0ACB9Y316_PLABR</name>
<gene>
    <name evidence="1" type="ORF">MKS88_005351</name>
</gene>
<organism evidence="1 2">
    <name type="scientific">Plasmodium brasilianum</name>
    <dbReference type="NCBI Taxonomy" id="5824"/>
    <lineage>
        <taxon>Eukaryota</taxon>
        <taxon>Sar</taxon>
        <taxon>Alveolata</taxon>
        <taxon>Apicomplexa</taxon>
        <taxon>Aconoidasida</taxon>
        <taxon>Haemosporida</taxon>
        <taxon>Plasmodiidae</taxon>
        <taxon>Plasmodium</taxon>
        <taxon>Plasmodium (Plasmodium)</taxon>
    </lineage>
</organism>
<evidence type="ECO:0000313" key="1">
    <source>
        <dbReference type="EMBL" id="KAI4834676.1"/>
    </source>
</evidence>
<reference evidence="1" key="1">
    <citation type="submission" date="2022-06" db="EMBL/GenBank/DDBJ databases">
        <title>The First Complete Genome of the Simian Malaria Parasite Plasmodium brasilianum.</title>
        <authorList>
            <person name="Bajic M."/>
            <person name="Ravishankar S."/>
        </authorList>
    </citation>
    <scope>NUCLEOTIDE SEQUENCE</scope>
    <source>
        <strain evidence="1">Bolivian I</strain>
    </source>
</reference>
<dbReference type="EMBL" id="CM043782">
    <property type="protein sequence ID" value="KAI4834676.1"/>
    <property type="molecule type" value="Genomic_DNA"/>
</dbReference>